<comment type="caution">
    <text evidence="2">The sequence shown here is derived from an EMBL/GenBank/DDBJ whole genome shotgun (WGS) entry which is preliminary data.</text>
</comment>
<reference evidence="2" key="2">
    <citation type="submission" date="2019-10" db="EMBL/GenBank/DDBJ databases">
        <authorList>
            <consortium name="NCBI Pathogen Detection Project"/>
        </authorList>
    </citation>
    <scope>NUCLEOTIDE SEQUENCE</scope>
    <source>
        <strain evidence="2">Salmonella enterica</strain>
    </source>
</reference>
<feature type="domain" description="TIR" evidence="1">
    <location>
        <begin position="38"/>
        <end position="125"/>
    </location>
</feature>
<organism evidence="2">
    <name type="scientific">Salmonella enterica I</name>
    <dbReference type="NCBI Taxonomy" id="59201"/>
    <lineage>
        <taxon>Bacteria</taxon>
        <taxon>Pseudomonadati</taxon>
        <taxon>Pseudomonadota</taxon>
        <taxon>Gammaproteobacteria</taxon>
        <taxon>Enterobacterales</taxon>
        <taxon>Enterobacteriaceae</taxon>
        <taxon>Salmonella</taxon>
    </lineage>
</organism>
<dbReference type="InterPro" id="IPR035897">
    <property type="entry name" value="Toll_tir_struct_dom_sf"/>
</dbReference>
<protein>
    <submittedName>
        <fullName evidence="2">TIR domain-containing protein</fullName>
    </submittedName>
</protein>
<dbReference type="GO" id="GO:0007165">
    <property type="term" value="P:signal transduction"/>
    <property type="evidence" value="ECO:0007669"/>
    <property type="project" value="InterPro"/>
</dbReference>
<dbReference type="AlphaFoldDB" id="A0A727AJ63"/>
<evidence type="ECO:0000259" key="1">
    <source>
        <dbReference type="Pfam" id="PF13676"/>
    </source>
</evidence>
<accession>A0A727AJ63</accession>
<dbReference type="SUPFAM" id="SSF52200">
    <property type="entry name" value="Toll/Interleukin receptor TIR domain"/>
    <property type="match status" value="1"/>
</dbReference>
<sequence length="156" mass="18396">MCSINLFNNINGSNAAVNVYIRFIDCSPSCIKQKKKRIFVSYTTRDNKLDIYSLKVIEAKIKKLGYSCYIDLLHNTSKNKQQRVFNELISSDYFMAIISDNYHLSPWAQKEITLARKLKKHIIKIDYRNVYKMQNNQIAIKQLVTRMKIKTLDLHR</sequence>
<dbReference type="Gene3D" id="3.40.50.10140">
    <property type="entry name" value="Toll/interleukin-1 receptor homology (TIR) domain"/>
    <property type="match status" value="1"/>
</dbReference>
<dbReference type="Pfam" id="PF13676">
    <property type="entry name" value="TIR_2"/>
    <property type="match status" value="1"/>
</dbReference>
<dbReference type="EMBL" id="DAARBC010000060">
    <property type="protein sequence ID" value="HAE1687515.1"/>
    <property type="molecule type" value="Genomic_DNA"/>
</dbReference>
<reference evidence="2" key="1">
    <citation type="journal article" date="2018" name="Genome Biol.">
        <title>SKESA: strategic k-mer extension for scrupulous assemblies.</title>
        <authorList>
            <person name="Souvorov A."/>
            <person name="Agarwala R."/>
            <person name="Lipman D.J."/>
        </authorList>
    </citation>
    <scope>NUCLEOTIDE SEQUENCE</scope>
    <source>
        <strain evidence="2">Salmonella enterica</strain>
    </source>
</reference>
<name>A0A727AJ63_SALET</name>
<gene>
    <name evidence="2" type="ORF">G3A03_22920</name>
</gene>
<proteinExistence type="predicted"/>
<evidence type="ECO:0000313" key="2">
    <source>
        <dbReference type="EMBL" id="HAE1687515.1"/>
    </source>
</evidence>
<dbReference type="InterPro" id="IPR000157">
    <property type="entry name" value="TIR_dom"/>
</dbReference>